<accession>A0ACB8UCD7</accession>
<evidence type="ECO:0000313" key="1">
    <source>
        <dbReference type="EMBL" id="KAI0091993.1"/>
    </source>
</evidence>
<protein>
    <submittedName>
        <fullName evidence="1">Snare associated Golgi protein-domain-containing protein</fullName>
    </submittedName>
</protein>
<dbReference type="Proteomes" id="UP001055072">
    <property type="component" value="Unassembled WGS sequence"/>
</dbReference>
<dbReference type="EMBL" id="MU274904">
    <property type="protein sequence ID" value="KAI0091993.1"/>
    <property type="molecule type" value="Genomic_DNA"/>
</dbReference>
<gene>
    <name evidence="1" type="ORF">BDY19DRAFT_884694</name>
</gene>
<sequence>MATLTPPSNRHRASSTSFRPPLTLNSCSSRKRSNSDLAVSALSPAHSYLAKATFADFYMRFMDLLHITHKDSTFSSAPSSPRQSRSSFSDEDSILPISSPVVATFGDAVAEKQTAKSTSWWQGSPSVHTPVFFVIALLPVSTALLLFCMSTLPITNSWPRNLTDLAQLGRELHGYSQSGWGPMSRVVGVLSVVVVWNHAWSIPGSVLWNVLAGALFSPWLATLLLTVLTTLGSICASLLSAPLAPFLVKMFPRALDMTRNAIEGATSDEEPKSAAWVRLSILRLIGIVPWSGINVACGVCGVAMKDCSLGAFIGSMPWTAVTCQIGDILQTVASTPSPNQQTVQDLLTSPQILIKLVFLTILSLAPILGRQRLSAWVSSSTSASVKAEMAALDTKDDRVSRWAWVKDWRDRIRAPSRSRVRDAIKEELSVLRDEKNANLPI</sequence>
<proteinExistence type="predicted"/>
<evidence type="ECO:0000313" key="2">
    <source>
        <dbReference type="Proteomes" id="UP001055072"/>
    </source>
</evidence>
<keyword evidence="2" id="KW-1185">Reference proteome</keyword>
<reference evidence="1" key="1">
    <citation type="journal article" date="2021" name="Environ. Microbiol.">
        <title>Gene family expansions and transcriptome signatures uncover fungal adaptations to wood decay.</title>
        <authorList>
            <person name="Hage H."/>
            <person name="Miyauchi S."/>
            <person name="Viragh M."/>
            <person name="Drula E."/>
            <person name="Min B."/>
            <person name="Chaduli D."/>
            <person name="Navarro D."/>
            <person name="Favel A."/>
            <person name="Norest M."/>
            <person name="Lesage-Meessen L."/>
            <person name="Balint B."/>
            <person name="Merenyi Z."/>
            <person name="de Eugenio L."/>
            <person name="Morin E."/>
            <person name="Martinez A.T."/>
            <person name="Baldrian P."/>
            <person name="Stursova M."/>
            <person name="Martinez M.J."/>
            <person name="Novotny C."/>
            <person name="Magnuson J.K."/>
            <person name="Spatafora J.W."/>
            <person name="Maurice S."/>
            <person name="Pangilinan J."/>
            <person name="Andreopoulos W."/>
            <person name="LaButti K."/>
            <person name="Hundley H."/>
            <person name="Na H."/>
            <person name="Kuo A."/>
            <person name="Barry K."/>
            <person name="Lipzen A."/>
            <person name="Henrissat B."/>
            <person name="Riley R."/>
            <person name="Ahrendt S."/>
            <person name="Nagy L.G."/>
            <person name="Grigoriev I.V."/>
            <person name="Martin F."/>
            <person name="Rosso M.N."/>
        </authorList>
    </citation>
    <scope>NUCLEOTIDE SEQUENCE</scope>
    <source>
        <strain evidence="1">CBS 384.51</strain>
    </source>
</reference>
<comment type="caution">
    <text evidence="1">The sequence shown here is derived from an EMBL/GenBank/DDBJ whole genome shotgun (WGS) entry which is preliminary data.</text>
</comment>
<name>A0ACB8UCD7_9APHY</name>
<organism evidence="1 2">
    <name type="scientific">Irpex rosettiformis</name>
    <dbReference type="NCBI Taxonomy" id="378272"/>
    <lineage>
        <taxon>Eukaryota</taxon>
        <taxon>Fungi</taxon>
        <taxon>Dikarya</taxon>
        <taxon>Basidiomycota</taxon>
        <taxon>Agaricomycotina</taxon>
        <taxon>Agaricomycetes</taxon>
        <taxon>Polyporales</taxon>
        <taxon>Irpicaceae</taxon>
        <taxon>Irpex</taxon>
    </lineage>
</organism>